<dbReference type="EMBL" id="BAAAZY010000019">
    <property type="protein sequence ID" value="GAA4075695.1"/>
    <property type="molecule type" value="Genomic_DNA"/>
</dbReference>
<feature type="region of interest" description="Disordered" evidence="1">
    <location>
        <begin position="1"/>
        <end position="39"/>
    </location>
</feature>
<gene>
    <name evidence="2" type="ORF">GCM10022233_62660</name>
</gene>
<dbReference type="Proteomes" id="UP001499984">
    <property type="component" value="Unassembled WGS sequence"/>
</dbReference>
<evidence type="ECO:0000256" key="1">
    <source>
        <dbReference type="SAM" id="MobiDB-lite"/>
    </source>
</evidence>
<evidence type="ECO:0000313" key="2">
    <source>
        <dbReference type="EMBL" id="GAA4075695.1"/>
    </source>
</evidence>
<feature type="region of interest" description="Disordered" evidence="1">
    <location>
        <begin position="70"/>
        <end position="154"/>
    </location>
</feature>
<protein>
    <submittedName>
        <fullName evidence="2">Uncharacterized protein</fullName>
    </submittedName>
</protein>
<accession>A0ABP7VWP8</accession>
<dbReference type="RefSeq" id="WP_345017762.1">
    <property type="nucleotide sequence ID" value="NZ_BAAAZY010000019.1"/>
</dbReference>
<feature type="compositionally biased region" description="Basic and acidic residues" evidence="1">
    <location>
        <begin position="73"/>
        <end position="113"/>
    </location>
</feature>
<comment type="caution">
    <text evidence="2">The sequence shown here is derived from an EMBL/GenBank/DDBJ whole genome shotgun (WGS) entry which is preliminary data.</text>
</comment>
<evidence type="ECO:0000313" key="3">
    <source>
        <dbReference type="Proteomes" id="UP001499984"/>
    </source>
</evidence>
<name>A0ABP7VWP8_9ACTN</name>
<organism evidence="2 3">
    <name type="scientific">Streptomyces shaanxiensis</name>
    <dbReference type="NCBI Taxonomy" id="653357"/>
    <lineage>
        <taxon>Bacteria</taxon>
        <taxon>Bacillati</taxon>
        <taxon>Actinomycetota</taxon>
        <taxon>Actinomycetes</taxon>
        <taxon>Kitasatosporales</taxon>
        <taxon>Streptomycetaceae</taxon>
        <taxon>Streptomyces</taxon>
    </lineage>
</organism>
<sequence>MPEGRDVGPEELLSVAKDEDRARSLHRTLRSLSTGPDPKLREMAGAVLRGDITAQEAFTDREYSAALFSGAAEVRRAGEARSDREAREAGERFADWQQERNAEDEREHAEQDASGHSGATRSASDHTGGPWRHSGLGGQGGQAGPRPDSPFRHR</sequence>
<keyword evidence="3" id="KW-1185">Reference proteome</keyword>
<reference evidence="3" key="1">
    <citation type="journal article" date="2019" name="Int. J. Syst. Evol. Microbiol.">
        <title>The Global Catalogue of Microorganisms (GCM) 10K type strain sequencing project: providing services to taxonomists for standard genome sequencing and annotation.</title>
        <authorList>
            <consortium name="The Broad Institute Genomics Platform"/>
            <consortium name="The Broad Institute Genome Sequencing Center for Infectious Disease"/>
            <person name="Wu L."/>
            <person name="Ma J."/>
        </authorList>
    </citation>
    <scope>NUCLEOTIDE SEQUENCE [LARGE SCALE GENOMIC DNA]</scope>
    <source>
        <strain evidence="3">JCM 16925</strain>
    </source>
</reference>
<proteinExistence type="predicted"/>